<evidence type="ECO:0000313" key="3">
    <source>
        <dbReference type="Proteomes" id="UP001550850"/>
    </source>
</evidence>
<reference evidence="2 3" key="1">
    <citation type="submission" date="2024-06" db="EMBL/GenBank/DDBJ databases">
        <title>The Natural Products Discovery Center: Release of the First 8490 Sequenced Strains for Exploring Actinobacteria Biosynthetic Diversity.</title>
        <authorList>
            <person name="Kalkreuter E."/>
            <person name="Kautsar S.A."/>
            <person name="Yang D."/>
            <person name="Bader C.D."/>
            <person name="Teijaro C.N."/>
            <person name="Fluegel L."/>
            <person name="Davis C.M."/>
            <person name="Simpson J.R."/>
            <person name="Lauterbach L."/>
            <person name="Steele A.D."/>
            <person name="Gui C."/>
            <person name="Meng S."/>
            <person name="Li G."/>
            <person name="Viehrig K."/>
            <person name="Ye F."/>
            <person name="Su P."/>
            <person name="Kiefer A.F."/>
            <person name="Nichols A."/>
            <person name="Cepeda A.J."/>
            <person name="Yan W."/>
            <person name="Fan B."/>
            <person name="Jiang Y."/>
            <person name="Adhikari A."/>
            <person name="Zheng C.-J."/>
            <person name="Schuster L."/>
            <person name="Cowan T.M."/>
            <person name="Smanski M.J."/>
            <person name="Chevrette M.G."/>
            <person name="De Carvalho L.P.S."/>
            <person name="Shen B."/>
        </authorList>
    </citation>
    <scope>NUCLEOTIDE SEQUENCE [LARGE SCALE GENOMIC DNA]</scope>
    <source>
        <strain evidence="2 3">NPDC038104</strain>
    </source>
</reference>
<protein>
    <recommendedName>
        <fullName evidence="4">Integral membrane protein</fullName>
    </recommendedName>
</protein>
<accession>A0ABV2YAM9</accession>
<feature type="transmembrane region" description="Helical" evidence="1">
    <location>
        <begin position="12"/>
        <end position="30"/>
    </location>
</feature>
<keyword evidence="1" id="KW-0472">Membrane</keyword>
<evidence type="ECO:0008006" key="4">
    <source>
        <dbReference type="Google" id="ProtNLM"/>
    </source>
</evidence>
<organism evidence="2 3">
    <name type="scientific">Streptomyces fragilis</name>
    <dbReference type="NCBI Taxonomy" id="67301"/>
    <lineage>
        <taxon>Bacteria</taxon>
        <taxon>Bacillati</taxon>
        <taxon>Actinomycetota</taxon>
        <taxon>Actinomycetes</taxon>
        <taxon>Kitasatosporales</taxon>
        <taxon>Streptomycetaceae</taxon>
        <taxon>Streptomyces</taxon>
    </lineage>
</organism>
<name>A0ABV2YAM9_9ACTN</name>
<dbReference type="RefSeq" id="WP_108953730.1">
    <property type="nucleotide sequence ID" value="NZ_BEVZ01000003.1"/>
</dbReference>
<feature type="transmembrane region" description="Helical" evidence="1">
    <location>
        <begin position="141"/>
        <end position="160"/>
    </location>
</feature>
<comment type="caution">
    <text evidence="2">The sequence shown here is derived from an EMBL/GenBank/DDBJ whole genome shotgun (WGS) entry which is preliminary data.</text>
</comment>
<keyword evidence="3" id="KW-1185">Reference proteome</keyword>
<keyword evidence="1" id="KW-1133">Transmembrane helix</keyword>
<keyword evidence="1" id="KW-0812">Transmembrane</keyword>
<evidence type="ECO:0000256" key="1">
    <source>
        <dbReference type="SAM" id="Phobius"/>
    </source>
</evidence>
<gene>
    <name evidence="2" type="ORF">AB0E65_00835</name>
</gene>
<dbReference type="Proteomes" id="UP001550850">
    <property type="component" value="Unassembled WGS sequence"/>
</dbReference>
<feature type="transmembrane region" description="Helical" evidence="1">
    <location>
        <begin position="36"/>
        <end position="57"/>
    </location>
</feature>
<proteinExistence type="predicted"/>
<dbReference type="EMBL" id="JBEZUR010000001">
    <property type="protein sequence ID" value="MEU3552775.1"/>
    <property type="molecule type" value="Genomic_DNA"/>
</dbReference>
<sequence length="180" mass="18963">MGWSYKVHGGTAAILGTVSVALTALTWLPVTVPWPGLHALLWTDLVLLLVVAAPALGRLQMRLADAREAWTGFRCLPLGLRTALGALLLVSLAQVGLVLAADGDLHAPRAEAGRYFALDARTPVEISRARYLEVVDGRRRLALGAAGLMLLTGACAALTAGEVRRADRAAALSRTGRPGR</sequence>
<evidence type="ECO:0000313" key="2">
    <source>
        <dbReference type="EMBL" id="MEU3552775.1"/>
    </source>
</evidence>
<feature type="transmembrane region" description="Helical" evidence="1">
    <location>
        <begin position="78"/>
        <end position="101"/>
    </location>
</feature>